<dbReference type="Pfam" id="PF01784">
    <property type="entry name" value="DUF34_NIF3"/>
    <property type="match status" value="1"/>
</dbReference>
<comment type="caution">
    <text evidence="5">The sequence shown here is derived from an EMBL/GenBank/DDBJ whole genome shotgun (WGS) entry which is preliminary data.</text>
</comment>
<feature type="binding site" evidence="3">
    <location>
        <position position="66"/>
    </location>
    <ligand>
        <name>a divalent metal cation</name>
        <dbReference type="ChEBI" id="CHEBI:60240"/>
        <label>1</label>
    </ligand>
</feature>
<keyword evidence="6" id="KW-1185">Reference proteome</keyword>
<keyword evidence="4" id="KW-0732">Signal</keyword>
<feature type="binding site" evidence="3">
    <location>
        <position position="104"/>
    </location>
    <ligand>
        <name>a divalent metal cation</name>
        <dbReference type="ChEBI" id="CHEBI:60240"/>
        <label>1</label>
    </ligand>
</feature>
<evidence type="ECO:0000256" key="1">
    <source>
        <dbReference type="ARBA" id="ARBA00006964"/>
    </source>
</evidence>
<keyword evidence="3" id="KW-0479">Metal-binding</keyword>
<dbReference type="GO" id="GO:0046872">
    <property type="term" value="F:metal ion binding"/>
    <property type="evidence" value="ECO:0007669"/>
    <property type="project" value="UniProtKB-KW"/>
</dbReference>
<feature type="signal peptide" evidence="4">
    <location>
        <begin position="1"/>
        <end position="19"/>
    </location>
</feature>
<dbReference type="Proteomes" id="UP000736164">
    <property type="component" value="Unassembled WGS sequence"/>
</dbReference>
<sequence>MDLAQVVAALEALAPLALAESWDNVGLLVEPSPPRAVRVALLTTDLTPPVLEEAEARGAGLVVAYHPPLFRPVRRLTCSSWKERLAVRALELGVAVYSPHTALDCLAGGVNDWLCAALGTPPRYSPRSVTVLECPVSVSV</sequence>
<comment type="similarity">
    <text evidence="1">Belongs to the GTP cyclohydrolase I type 2/NIF3 family.</text>
</comment>
<feature type="non-terminal residue" evidence="5">
    <location>
        <position position="1"/>
    </location>
</feature>
<proteinExistence type="inferred from homology"/>
<evidence type="ECO:0000256" key="3">
    <source>
        <dbReference type="PIRSR" id="PIRSR602678-1"/>
    </source>
</evidence>
<protein>
    <recommendedName>
        <fullName evidence="2">NIF3-like protein 1</fullName>
    </recommendedName>
</protein>
<evidence type="ECO:0000313" key="6">
    <source>
        <dbReference type="Proteomes" id="UP000736164"/>
    </source>
</evidence>
<dbReference type="PANTHER" id="PTHR13799:SF13">
    <property type="entry name" value="NIF3-LIKE PROTEIN 1"/>
    <property type="match status" value="1"/>
</dbReference>
<dbReference type="Gene3D" id="3.40.1390.30">
    <property type="entry name" value="NIF3 (NGG1p interacting factor 3)-like"/>
    <property type="match status" value="1"/>
</dbReference>
<dbReference type="InterPro" id="IPR036069">
    <property type="entry name" value="DUF34/NIF3_sf"/>
</dbReference>
<evidence type="ECO:0000313" key="5">
    <source>
        <dbReference type="EMBL" id="MBN3312953.1"/>
    </source>
</evidence>
<evidence type="ECO:0000256" key="2">
    <source>
        <dbReference type="ARBA" id="ARBA00019069"/>
    </source>
</evidence>
<dbReference type="GO" id="GO:0005739">
    <property type="term" value="C:mitochondrion"/>
    <property type="evidence" value="ECO:0007669"/>
    <property type="project" value="TreeGrafter"/>
</dbReference>
<feature type="chain" id="PRO_5035148525" description="NIF3-like protein 1" evidence="4">
    <location>
        <begin position="20"/>
        <end position="140"/>
    </location>
</feature>
<feature type="non-terminal residue" evidence="5">
    <location>
        <position position="140"/>
    </location>
</feature>
<dbReference type="FunFam" id="3.40.1390.30:FF:000001">
    <property type="entry name" value="GTP cyclohydrolase 1 type 2"/>
    <property type="match status" value="1"/>
</dbReference>
<dbReference type="SUPFAM" id="SSF102705">
    <property type="entry name" value="NIF3 (NGG1p interacting factor 3)-like"/>
    <property type="match status" value="1"/>
</dbReference>
<gene>
    <name evidence="5" type="primary">Nif3l1_1</name>
    <name evidence="5" type="ORF">GTO95_0016337</name>
</gene>
<dbReference type="PANTHER" id="PTHR13799">
    <property type="entry name" value="NGG1 INTERACTING FACTOR 3"/>
    <property type="match status" value="1"/>
</dbReference>
<name>A0A8J7T6V6_ATRSP</name>
<accession>A0A8J7T6V6</accession>
<dbReference type="AlphaFoldDB" id="A0A8J7T6V6"/>
<evidence type="ECO:0000256" key="4">
    <source>
        <dbReference type="SAM" id="SignalP"/>
    </source>
</evidence>
<organism evidence="5 6">
    <name type="scientific">Atractosteus spatula</name>
    <name type="common">Alligator gar</name>
    <name type="synonym">Lepisosteus spatula</name>
    <dbReference type="NCBI Taxonomy" id="7917"/>
    <lineage>
        <taxon>Eukaryota</taxon>
        <taxon>Metazoa</taxon>
        <taxon>Chordata</taxon>
        <taxon>Craniata</taxon>
        <taxon>Vertebrata</taxon>
        <taxon>Euteleostomi</taxon>
        <taxon>Actinopterygii</taxon>
        <taxon>Neopterygii</taxon>
        <taxon>Holostei</taxon>
        <taxon>Semionotiformes</taxon>
        <taxon>Lepisosteidae</taxon>
        <taxon>Atractosteus</taxon>
    </lineage>
</organism>
<dbReference type="EMBL" id="JAAWVO010008977">
    <property type="protein sequence ID" value="MBN3312953.1"/>
    <property type="molecule type" value="Genomic_DNA"/>
</dbReference>
<reference evidence="5" key="1">
    <citation type="journal article" date="2021" name="Cell">
        <title>Tracing the genetic footprints of vertebrate landing in non-teleost ray-finned fishes.</title>
        <authorList>
            <person name="Bi X."/>
            <person name="Wang K."/>
            <person name="Yang L."/>
            <person name="Pan H."/>
            <person name="Jiang H."/>
            <person name="Wei Q."/>
            <person name="Fang M."/>
            <person name="Yu H."/>
            <person name="Zhu C."/>
            <person name="Cai Y."/>
            <person name="He Y."/>
            <person name="Gan X."/>
            <person name="Zeng H."/>
            <person name="Yu D."/>
            <person name="Zhu Y."/>
            <person name="Jiang H."/>
            <person name="Qiu Q."/>
            <person name="Yang H."/>
            <person name="Zhang Y.E."/>
            <person name="Wang W."/>
            <person name="Zhu M."/>
            <person name="He S."/>
            <person name="Zhang G."/>
        </authorList>
    </citation>
    <scope>NUCLEOTIDE SEQUENCE</scope>
    <source>
        <strain evidence="5">Allg_001</strain>
    </source>
</reference>
<dbReference type="InterPro" id="IPR002678">
    <property type="entry name" value="DUF34/NIF3"/>
</dbReference>